<name>A0A9D1J522_9FIRM</name>
<dbReference type="EMBL" id="DVHA01000226">
    <property type="protein sequence ID" value="HIR61326.1"/>
    <property type="molecule type" value="Genomic_DNA"/>
</dbReference>
<dbReference type="InterPro" id="IPR053138">
    <property type="entry name" value="N-alpha-Ac-DABA_deacetylase"/>
</dbReference>
<proteinExistence type="predicted"/>
<dbReference type="Pfam" id="PF24827">
    <property type="entry name" value="AstE_AspA_cat"/>
    <property type="match status" value="1"/>
</dbReference>
<organism evidence="6 7">
    <name type="scientific">Candidatus Faecivivens stercoravium</name>
    <dbReference type="NCBI Taxonomy" id="2840803"/>
    <lineage>
        <taxon>Bacteria</taxon>
        <taxon>Bacillati</taxon>
        <taxon>Bacillota</taxon>
        <taxon>Clostridia</taxon>
        <taxon>Eubacteriales</taxon>
        <taxon>Oscillospiraceae</taxon>
        <taxon>Oscillospiraceae incertae sedis</taxon>
        <taxon>Candidatus Faecivivens</taxon>
    </lineage>
</organism>
<dbReference type="InterPro" id="IPR055438">
    <property type="entry name" value="AstE_AspA_cat"/>
</dbReference>
<dbReference type="GO" id="GO:0016788">
    <property type="term" value="F:hydrolase activity, acting on ester bonds"/>
    <property type="evidence" value="ECO:0007669"/>
    <property type="project" value="InterPro"/>
</dbReference>
<dbReference type="CDD" id="cd06254">
    <property type="entry name" value="M14_ASTE_ASPA-like"/>
    <property type="match status" value="1"/>
</dbReference>
<dbReference type="PANTHER" id="PTHR37326">
    <property type="entry name" value="BLL3975 PROTEIN"/>
    <property type="match status" value="1"/>
</dbReference>
<comment type="caution">
    <text evidence="6">The sequence shown here is derived from an EMBL/GenBank/DDBJ whole genome shotgun (WGS) entry which is preliminary data.</text>
</comment>
<dbReference type="PANTHER" id="PTHR37326:SF1">
    <property type="entry name" value="BLL3975 PROTEIN"/>
    <property type="match status" value="1"/>
</dbReference>
<evidence type="ECO:0000313" key="6">
    <source>
        <dbReference type="EMBL" id="HIR61326.1"/>
    </source>
</evidence>
<evidence type="ECO:0000313" key="7">
    <source>
        <dbReference type="Proteomes" id="UP000824241"/>
    </source>
</evidence>
<dbReference type="InterPro" id="IPR043795">
    <property type="entry name" value="N-alpha-Ac-DABA-like"/>
</dbReference>
<accession>A0A9D1J522</accession>
<evidence type="ECO:0000259" key="5">
    <source>
        <dbReference type="Pfam" id="PF24827"/>
    </source>
</evidence>
<comment type="cofactor">
    <cofactor evidence="1">
        <name>Zn(2+)</name>
        <dbReference type="ChEBI" id="CHEBI:29105"/>
    </cofactor>
</comment>
<reference evidence="6" key="2">
    <citation type="journal article" date="2021" name="PeerJ">
        <title>Extensive microbial diversity within the chicken gut microbiome revealed by metagenomics and culture.</title>
        <authorList>
            <person name="Gilroy R."/>
            <person name="Ravi A."/>
            <person name="Getino M."/>
            <person name="Pursley I."/>
            <person name="Horton D.L."/>
            <person name="Alikhan N.F."/>
            <person name="Baker D."/>
            <person name="Gharbi K."/>
            <person name="Hall N."/>
            <person name="Watson M."/>
            <person name="Adriaenssens E.M."/>
            <person name="Foster-Nyarko E."/>
            <person name="Jarju S."/>
            <person name="Secka A."/>
            <person name="Antonio M."/>
            <person name="Oren A."/>
            <person name="Chaudhuri R.R."/>
            <person name="La Ragione R."/>
            <person name="Hildebrand F."/>
            <person name="Pallen M.J."/>
        </authorList>
    </citation>
    <scope>NUCLEOTIDE SEQUENCE</scope>
    <source>
        <strain evidence="6">CHK189-12415</strain>
    </source>
</reference>
<dbReference type="PIRSF" id="PIRSF039012">
    <property type="entry name" value="ASP"/>
    <property type="match status" value="1"/>
</dbReference>
<evidence type="ECO:0000256" key="3">
    <source>
        <dbReference type="ARBA" id="ARBA00022801"/>
    </source>
</evidence>
<dbReference type="Proteomes" id="UP000824241">
    <property type="component" value="Unassembled WGS sequence"/>
</dbReference>
<evidence type="ECO:0000256" key="4">
    <source>
        <dbReference type="ARBA" id="ARBA00022833"/>
    </source>
</evidence>
<dbReference type="GO" id="GO:0046872">
    <property type="term" value="F:metal ion binding"/>
    <property type="evidence" value="ECO:0007669"/>
    <property type="project" value="UniProtKB-KW"/>
</dbReference>
<keyword evidence="3" id="KW-0378">Hydrolase</keyword>
<keyword evidence="4" id="KW-0862">Zinc</keyword>
<reference evidence="6" key="1">
    <citation type="submission" date="2020-10" db="EMBL/GenBank/DDBJ databases">
        <authorList>
            <person name="Gilroy R."/>
        </authorList>
    </citation>
    <scope>NUCLEOTIDE SEQUENCE</scope>
    <source>
        <strain evidence="6">CHK189-12415</strain>
    </source>
</reference>
<dbReference type="GO" id="GO:0016811">
    <property type="term" value="F:hydrolase activity, acting on carbon-nitrogen (but not peptide) bonds, in linear amides"/>
    <property type="evidence" value="ECO:0007669"/>
    <property type="project" value="InterPro"/>
</dbReference>
<protein>
    <submittedName>
        <fullName evidence="6">Succinylglutamate desuccinylase/aspartoacylase family protein</fullName>
    </submittedName>
</protein>
<feature type="domain" description="Succinylglutamate desuccinylase/Aspartoacylase catalytic" evidence="5">
    <location>
        <begin position="36"/>
        <end position="222"/>
    </location>
</feature>
<gene>
    <name evidence="6" type="ORF">IAB37_07120</name>
</gene>
<evidence type="ECO:0000256" key="1">
    <source>
        <dbReference type="ARBA" id="ARBA00001947"/>
    </source>
</evidence>
<dbReference type="AlphaFoldDB" id="A0A9D1J522"/>
<dbReference type="SUPFAM" id="SSF53187">
    <property type="entry name" value="Zn-dependent exopeptidases"/>
    <property type="match status" value="1"/>
</dbReference>
<evidence type="ECO:0000256" key="2">
    <source>
        <dbReference type="ARBA" id="ARBA00022723"/>
    </source>
</evidence>
<sequence length="311" mass="33451">MQIPWNTLPPGSRTDYTLEIEPGKTIPVTVLKGAAPGKTLAVSAGVHGCEYVGIQTARRLPALIRPEKIHGTLVLLPLLNAGGLFRGVRQVMPEDGKDLNRVFPGDPAGSFSQKLAAVIEREIYPAIDFLLDLHGGDMNEELTPVIFYPAAAEPAVTRAALEAAKRLSPALLVASQAKTGPYSYAARKGIPAILLERGGLGRWTEQEVSQDIEDILRLMAHLGMTGGADNPLPHRMIDDAVYEAAPEDGFWYPFTAAGSRVKAGQALGELQRLDGTPIKTFTARWDGVILYHTVSLGAAKGDPLIAYGKWE</sequence>
<dbReference type="Gene3D" id="3.40.630.10">
    <property type="entry name" value="Zn peptidases"/>
    <property type="match status" value="1"/>
</dbReference>
<keyword evidence="2" id="KW-0479">Metal-binding</keyword>